<dbReference type="Pfam" id="PF13855">
    <property type="entry name" value="LRR_8"/>
    <property type="match status" value="1"/>
</dbReference>
<evidence type="ECO:0000256" key="1">
    <source>
        <dbReference type="ARBA" id="ARBA00007343"/>
    </source>
</evidence>
<comment type="similarity">
    <text evidence="1">Belongs to the G-protein coupled receptor 2 family. Adhesion G-protein coupled receptor (ADGR) subfamily.</text>
</comment>
<evidence type="ECO:0000256" key="4">
    <source>
        <dbReference type="ARBA" id="ARBA00023170"/>
    </source>
</evidence>
<evidence type="ECO:0000256" key="5">
    <source>
        <dbReference type="SAM" id="SignalP"/>
    </source>
</evidence>
<sequence length="305" mass="34886">MTNKKEFNMLLVFVVCCISTIHSTCVKEGYLLHCFNVTNEKEFSKGLERNRDPDLVEFALTDSELRYISHDAFHGTNFTAVYLWNISLLSLSDTDIAFEGLEDTLKTFIVHECSFVGHWNWDSIRNFRALELIDVADTDMEYVSDFPNFSRGKNHLISIRNSSVVELSPTAFSQVEDLVILLLALNNIEDVERSMFPKPALNLTVLGLSNNTIKSLPVDIFTDMPALKEVKLDGNKIHTIEKNVFVPVRNHINLVRLLGNDLNCDCRLKWIIEDDMRTKLLANCKYPPDLEGREVSTLDYGDLWC</sequence>
<dbReference type="GO" id="GO:0007166">
    <property type="term" value="P:cell surface receptor signaling pathway"/>
    <property type="evidence" value="ECO:0007669"/>
    <property type="project" value="TreeGrafter"/>
</dbReference>
<proteinExistence type="evidence at transcript level"/>
<dbReference type="InterPro" id="IPR051963">
    <property type="entry name" value="Adhesion_GPCR_A"/>
</dbReference>
<protein>
    <submittedName>
        <fullName evidence="6">Leucine-rich repeat domain-containing protein</fullName>
    </submittedName>
</protein>
<dbReference type="SUPFAM" id="SSF52058">
    <property type="entry name" value="L domain-like"/>
    <property type="match status" value="1"/>
</dbReference>
<reference evidence="6" key="1">
    <citation type="submission" date="2019-05" db="EMBL/GenBank/DDBJ databases">
        <title>Not so dangerous after all? Venom composition and potency of the pholcid (daddy long-leg) spider Physocyclus mexicanus.</title>
        <authorList>
            <person name="Zobel-Thropp P.A."/>
            <person name="Mullins J."/>
            <person name="Kristensen C."/>
            <person name="Kronmiller B.A."/>
            <person name="David C.L."/>
            <person name="Breci L.A."/>
            <person name="Binford G.J."/>
        </authorList>
    </citation>
    <scope>NUCLEOTIDE SEQUENCE</scope>
    <source>
        <tissue evidence="6">Venom gland</tissue>
    </source>
</reference>
<dbReference type="Gene3D" id="3.80.10.10">
    <property type="entry name" value="Ribonuclease Inhibitor"/>
    <property type="match status" value="2"/>
</dbReference>
<evidence type="ECO:0000256" key="2">
    <source>
        <dbReference type="ARBA" id="ARBA00022614"/>
    </source>
</evidence>
<organism evidence="6">
    <name type="scientific">Physocyclus mexicanus</name>
    <dbReference type="NCBI Taxonomy" id="1705800"/>
    <lineage>
        <taxon>Eukaryota</taxon>
        <taxon>Metazoa</taxon>
        <taxon>Ecdysozoa</taxon>
        <taxon>Arthropoda</taxon>
        <taxon>Chelicerata</taxon>
        <taxon>Arachnida</taxon>
        <taxon>Araneae</taxon>
        <taxon>Araneomorphae</taxon>
        <taxon>Haplogynae</taxon>
        <taxon>Pholcoidea</taxon>
        <taxon>Pholcidae</taxon>
        <taxon>Physocyclus</taxon>
    </lineage>
</organism>
<dbReference type="InterPro" id="IPR032675">
    <property type="entry name" value="LRR_dom_sf"/>
</dbReference>
<feature type="chain" id="PRO_5025446688" evidence="5">
    <location>
        <begin position="24"/>
        <end position="305"/>
    </location>
</feature>
<keyword evidence="2" id="KW-0433">Leucine-rich repeat</keyword>
<dbReference type="GO" id="GO:0005886">
    <property type="term" value="C:plasma membrane"/>
    <property type="evidence" value="ECO:0007669"/>
    <property type="project" value="TreeGrafter"/>
</dbReference>
<dbReference type="EMBL" id="MN004934">
    <property type="protein sequence ID" value="QHA25211.1"/>
    <property type="molecule type" value="mRNA"/>
</dbReference>
<name>A0A6B9KE55_9ARAC</name>
<dbReference type="InterPro" id="IPR003591">
    <property type="entry name" value="Leu-rich_rpt_typical-subtyp"/>
</dbReference>
<dbReference type="PROSITE" id="PS51450">
    <property type="entry name" value="LRR"/>
    <property type="match status" value="1"/>
</dbReference>
<dbReference type="SMART" id="SM00369">
    <property type="entry name" value="LRR_TYP"/>
    <property type="match status" value="3"/>
</dbReference>
<evidence type="ECO:0000256" key="3">
    <source>
        <dbReference type="ARBA" id="ARBA00022737"/>
    </source>
</evidence>
<dbReference type="AlphaFoldDB" id="A0A6B9KE55"/>
<dbReference type="PANTHER" id="PTHR45930">
    <property type="entry name" value="G-PROTEIN COUPLED RECEPTOR 124-LIKE PROTEIN"/>
    <property type="match status" value="1"/>
</dbReference>
<dbReference type="PANTHER" id="PTHR45930:SF4">
    <property type="entry name" value="ADHESION G PROTEIN-COUPLED RECEPTOR A3"/>
    <property type="match status" value="1"/>
</dbReference>
<keyword evidence="5" id="KW-0732">Signal</keyword>
<accession>A0A6B9KE55</accession>
<keyword evidence="4" id="KW-0675">Receptor</keyword>
<dbReference type="InterPro" id="IPR001611">
    <property type="entry name" value="Leu-rich_rpt"/>
</dbReference>
<evidence type="ECO:0000313" key="6">
    <source>
        <dbReference type="EMBL" id="QHA25211.1"/>
    </source>
</evidence>
<feature type="signal peptide" evidence="5">
    <location>
        <begin position="1"/>
        <end position="23"/>
    </location>
</feature>
<keyword evidence="3" id="KW-0677">Repeat</keyword>